<keyword evidence="3" id="KW-1185">Reference proteome</keyword>
<dbReference type="STRING" id="1163408.UU9_12408"/>
<reference evidence="2 3" key="1">
    <citation type="journal article" date="2012" name="J. Bacteriol.">
        <title>Genome sequences for six rhodanobacter strains, isolated from soils and the terrestrial subsurface, with variable denitrification capabilities.</title>
        <authorList>
            <person name="Kostka J.E."/>
            <person name="Green S.J."/>
            <person name="Rishishwar L."/>
            <person name="Prakash O."/>
            <person name="Katz L.S."/>
            <person name="Marino-Ramirez L."/>
            <person name="Jordan I.K."/>
            <person name="Munk C."/>
            <person name="Ivanova N."/>
            <person name="Mikhailova N."/>
            <person name="Watson D.B."/>
            <person name="Brown S.D."/>
            <person name="Palumbo A.V."/>
            <person name="Brooks S.C."/>
        </authorList>
    </citation>
    <scope>NUCLEOTIDE SEQUENCE [LARGE SCALE GENOMIC DNA]</scope>
    <source>
        <strain evidence="3">Jip2T</strain>
    </source>
</reference>
<evidence type="ECO:0008006" key="4">
    <source>
        <dbReference type="Google" id="ProtNLM"/>
    </source>
</evidence>
<dbReference type="OrthoDB" id="9792579at2"/>
<protein>
    <recommendedName>
        <fullName evidence="4">Holin</fullName>
    </recommendedName>
</protein>
<name>I4VMW0_9GAMM</name>
<keyword evidence="1" id="KW-1133">Transmembrane helix</keyword>
<comment type="caution">
    <text evidence="2">The sequence shown here is derived from an EMBL/GenBank/DDBJ whole genome shotgun (WGS) entry which is preliminary data.</text>
</comment>
<dbReference type="RefSeq" id="WP_007082111.1">
    <property type="nucleotide sequence ID" value="NZ_AJXU01000051.1"/>
</dbReference>
<evidence type="ECO:0000256" key="1">
    <source>
        <dbReference type="SAM" id="Phobius"/>
    </source>
</evidence>
<evidence type="ECO:0000313" key="2">
    <source>
        <dbReference type="EMBL" id="EIL88551.1"/>
    </source>
</evidence>
<feature type="transmembrane region" description="Helical" evidence="1">
    <location>
        <begin position="7"/>
        <end position="27"/>
    </location>
</feature>
<accession>I4VMW0</accession>
<feature type="transmembrane region" description="Helical" evidence="1">
    <location>
        <begin position="39"/>
        <end position="61"/>
    </location>
</feature>
<dbReference type="PATRIC" id="fig|1163408.3.peg.2531"/>
<organism evidence="2 3">
    <name type="scientific">Rhodanobacter fulvus Jip2</name>
    <dbReference type="NCBI Taxonomy" id="1163408"/>
    <lineage>
        <taxon>Bacteria</taxon>
        <taxon>Pseudomonadati</taxon>
        <taxon>Pseudomonadota</taxon>
        <taxon>Gammaproteobacteria</taxon>
        <taxon>Lysobacterales</taxon>
        <taxon>Rhodanobacteraceae</taxon>
        <taxon>Rhodanobacter</taxon>
    </lineage>
</organism>
<sequence length="94" mass="9922">MKQHRGITASFLALVVVTGAGYLDFYILQNGLPRSTDTANVVVMILTAWNGIAAMVCNYYYGASHDAKRATEIMGAAVPSPEPNATESAKANGS</sequence>
<dbReference type="AlphaFoldDB" id="I4VMW0"/>
<evidence type="ECO:0000313" key="3">
    <source>
        <dbReference type="Proteomes" id="UP000004210"/>
    </source>
</evidence>
<dbReference type="EMBL" id="AJXU01000051">
    <property type="protein sequence ID" value="EIL88551.1"/>
    <property type="molecule type" value="Genomic_DNA"/>
</dbReference>
<dbReference type="Proteomes" id="UP000004210">
    <property type="component" value="Unassembled WGS sequence"/>
</dbReference>
<keyword evidence="1" id="KW-0812">Transmembrane</keyword>
<keyword evidence="1" id="KW-0472">Membrane</keyword>
<proteinExistence type="predicted"/>
<gene>
    <name evidence="2" type="ORF">UU9_12408</name>
</gene>